<comment type="subcellular location">
    <subcellularLocation>
        <location evidence="1">Membrane</location>
        <topology evidence="1">Multi-pass membrane protein</topology>
    </subcellularLocation>
</comment>
<evidence type="ECO:0000259" key="6">
    <source>
        <dbReference type="Pfam" id="PF01699"/>
    </source>
</evidence>
<dbReference type="PANTHER" id="PTHR10846">
    <property type="entry name" value="SODIUM/POTASSIUM/CALCIUM EXCHANGER"/>
    <property type="match status" value="1"/>
</dbReference>
<keyword evidence="3 5" id="KW-1133">Transmembrane helix</keyword>
<evidence type="ECO:0000313" key="8">
    <source>
        <dbReference type="Proteomes" id="UP001501161"/>
    </source>
</evidence>
<feature type="transmembrane region" description="Helical" evidence="5">
    <location>
        <begin position="198"/>
        <end position="219"/>
    </location>
</feature>
<evidence type="ECO:0000256" key="2">
    <source>
        <dbReference type="ARBA" id="ARBA00022692"/>
    </source>
</evidence>
<feature type="transmembrane region" description="Helical" evidence="5">
    <location>
        <begin position="258"/>
        <end position="276"/>
    </location>
</feature>
<feature type="domain" description="Sodium/calcium exchanger membrane region" evidence="6">
    <location>
        <begin position="3"/>
        <end position="141"/>
    </location>
</feature>
<dbReference type="Pfam" id="PF01699">
    <property type="entry name" value="Na_Ca_ex"/>
    <property type="match status" value="2"/>
</dbReference>
<keyword evidence="4 5" id="KW-0472">Membrane</keyword>
<feature type="transmembrane region" description="Helical" evidence="5">
    <location>
        <begin position="231"/>
        <end position="252"/>
    </location>
</feature>
<evidence type="ECO:0000256" key="5">
    <source>
        <dbReference type="SAM" id="Phobius"/>
    </source>
</evidence>
<dbReference type="InterPro" id="IPR004837">
    <property type="entry name" value="NaCa_Exmemb"/>
</dbReference>
<protein>
    <submittedName>
        <fullName evidence="7">Calcium/sodium antiporter</fullName>
    </submittedName>
</protein>
<feature type="transmembrane region" description="Helical" evidence="5">
    <location>
        <begin position="288"/>
        <end position="306"/>
    </location>
</feature>
<dbReference type="InterPro" id="IPR004481">
    <property type="entry name" value="K/Na/Ca-exchanger"/>
</dbReference>
<proteinExistence type="predicted"/>
<evidence type="ECO:0000256" key="4">
    <source>
        <dbReference type="ARBA" id="ARBA00023136"/>
    </source>
</evidence>
<dbReference type="Proteomes" id="UP001501161">
    <property type="component" value="Unassembled WGS sequence"/>
</dbReference>
<gene>
    <name evidence="7" type="ORF">GCM10009726_25480</name>
</gene>
<evidence type="ECO:0000256" key="3">
    <source>
        <dbReference type="ARBA" id="ARBA00022989"/>
    </source>
</evidence>
<accession>A0ABN2XDK0</accession>
<keyword evidence="2 5" id="KW-0812">Transmembrane</keyword>
<dbReference type="Gene3D" id="1.20.1420.30">
    <property type="entry name" value="NCX, central ion-binding region"/>
    <property type="match status" value="1"/>
</dbReference>
<feature type="domain" description="Sodium/calcium exchanger membrane region" evidence="6">
    <location>
        <begin position="165"/>
        <end position="301"/>
    </location>
</feature>
<sequence>MNLLALAAGVVAAAAGGELFVRGAVGLAAWARVPAGIIGATVAAFATSSPELSVGVQSAMSGTPAIALGDALGSNVINIACVLGIVLVTGPLVVARRDLRRELGFAVAAPLLTLVTLVDGVLASVEAATLLGVFAGWLALVVNAARKARQSSVDELGTRTRWAALVSAVAGLALLVLAGRLIVVAAKGIGADLGLDPFIVGATFVALGTSTPELATVIISRRRGHVEVGVGTLLGSNVFNNLWIVGVAALIHPIRADVSEVLLAVVACLLALALVTPARTAPMGKVRGVLLLLVAAAYLLGTVLIGV</sequence>
<keyword evidence="8" id="KW-1185">Reference proteome</keyword>
<feature type="transmembrane region" description="Helical" evidence="5">
    <location>
        <begin position="128"/>
        <end position="145"/>
    </location>
</feature>
<name>A0ABN2XDK0_9ACTN</name>
<comment type="caution">
    <text evidence="7">The sequence shown here is derived from an EMBL/GenBank/DDBJ whole genome shotgun (WGS) entry which is preliminary data.</text>
</comment>
<feature type="transmembrane region" description="Helical" evidence="5">
    <location>
        <begin position="103"/>
        <end position="122"/>
    </location>
</feature>
<reference evidence="7 8" key="1">
    <citation type="journal article" date="2019" name="Int. J. Syst. Evol. Microbiol.">
        <title>The Global Catalogue of Microorganisms (GCM) 10K type strain sequencing project: providing services to taxonomists for standard genome sequencing and annotation.</title>
        <authorList>
            <consortium name="The Broad Institute Genomics Platform"/>
            <consortium name="The Broad Institute Genome Sequencing Center for Infectious Disease"/>
            <person name="Wu L."/>
            <person name="Ma J."/>
        </authorList>
    </citation>
    <scope>NUCLEOTIDE SEQUENCE [LARGE SCALE GENOMIC DNA]</scope>
    <source>
        <strain evidence="7 8">JCM 13813</strain>
    </source>
</reference>
<feature type="transmembrane region" description="Helical" evidence="5">
    <location>
        <begin position="76"/>
        <end position="94"/>
    </location>
</feature>
<evidence type="ECO:0000313" key="7">
    <source>
        <dbReference type="EMBL" id="GAA2110124.1"/>
    </source>
</evidence>
<dbReference type="PANTHER" id="PTHR10846:SF8">
    <property type="entry name" value="INNER MEMBRANE PROTEIN YRBG"/>
    <property type="match status" value="1"/>
</dbReference>
<dbReference type="EMBL" id="BAAAMQ010000012">
    <property type="protein sequence ID" value="GAA2110124.1"/>
    <property type="molecule type" value="Genomic_DNA"/>
</dbReference>
<organism evidence="7 8">
    <name type="scientific">Nocardioides furvisabuli</name>
    <dbReference type="NCBI Taxonomy" id="375542"/>
    <lineage>
        <taxon>Bacteria</taxon>
        <taxon>Bacillati</taxon>
        <taxon>Actinomycetota</taxon>
        <taxon>Actinomycetes</taxon>
        <taxon>Propionibacteriales</taxon>
        <taxon>Nocardioidaceae</taxon>
        <taxon>Nocardioides</taxon>
    </lineage>
</organism>
<dbReference type="InterPro" id="IPR044880">
    <property type="entry name" value="NCX_ion-bd_dom_sf"/>
</dbReference>
<evidence type="ECO:0000256" key="1">
    <source>
        <dbReference type="ARBA" id="ARBA00004141"/>
    </source>
</evidence>
<feature type="transmembrane region" description="Helical" evidence="5">
    <location>
        <begin position="165"/>
        <end position="186"/>
    </location>
</feature>